<organism evidence="2 3">
    <name type="scientific">Actinidia chinensis var. chinensis</name>
    <name type="common">Chinese soft-hair kiwi</name>
    <dbReference type="NCBI Taxonomy" id="1590841"/>
    <lineage>
        <taxon>Eukaryota</taxon>
        <taxon>Viridiplantae</taxon>
        <taxon>Streptophyta</taxon>
        <taxon>Embryophyta</taxon>
        <taxon>Tracheophyta</taxon>
        <taxon>Spermatophyta</taxon>
        <taxon>Magnoliopsida</taxon>
        <taxon>eudicotyledons</taxon>
        <taxon>Gunneridae</taxon>
        <taxon>Pentapetalae</taxon>
        <taxon>asterids</taxon>
        <taxon>Ericales</taxon>
        <taxon>Actinidiaceae</taxon>
        <taxon>Actinidia</taxon>
    </lineage>
</organism>
<evidence type="ECO:0000313" key="3">
    <source>
        <dbReference type="Proteomes" id="UP000241394"/>
    </source>
</evidence>
<reference evidence="3" key="2">
    <citation type="journal article" date="2018" name="BMC Genomics">
        <title>A manually annotated Actinidia chinensis var. chinensis (kiwifruit) genome highlights the challenges associated with draft genomes and gene prediction in plants.</title>
        <authorList>
            <person name="Pilkington S.M."/>
            <person name="Crowhurst R."/>
            <person name="Hilario E."/>
            <person name="Nardozza S."/>
            <person name="Fraser L."/>
            <person name="Peng Y."/>
            <person name="Gunaseelan K."/>
            <person name="Simpson R."/>
            <person name="Tahir J."/>
            <person name="Deroles S.C."/>
            <person name="Templeton K."/>
            <person name="Luo Z."/>
            <person name="Davy M."/>
            <person name="Cheng C."/>
            <person name="McNeilage M."/>
            <person name="Scaglione D."/>
            <person name="Liu Y."/>
            <person name="Zhang Q."/>
            <person name="Datson P."/>
            <person name="De Silva N."/>
            <person name="Gardiner S.E."/>
            <person name="Bassett H."/>
            <person name="Chagne D."/>
            <person name="McCallum J."/>
            <person name="Dzierzon H."/>
            <person name="Deng C."/>
            <person name="Wang Y.Y."/>
            <person name="Barron L."/>
            <person name="Manako K."/>
            <person name="Bowen J."/>
            <person name="Foster T.M."/>
            <person name="Erridge Z.A."/>
            <person name="Tiffin H."/>
            <person name="Waite C.N."/>
            <person name="Davies K.M."/>
            <person name="Grierson E.P."/>
            <person name="Laing W.A."/>
            <person name="Kirk R."/>
            <person name="Chen X."/>
            <person name="Wood M."/>
            <person name="Montefiori M."/>
            <person name="Brummell D.A."/>
            <person name="Schwinn K.E."/>
            <person name="Catanach A."/>
            <person name="Fullerton C."/>
            <person name="Li D."/>
            <person name="Meiyalaghan S."/>
            <person name="Nieuwenhuizen N."/>
            <person name="Read N."/>
            <person name="Prakash R."/>
            <person name="Hunter D."/>
            <person name="Zhang H."/>
            <person name="McKenzie M."/>
            <person name="Knabel M."/>
            <person name="Harris A."/>
            <person name="Allan A.C."/>
            <person name="Gleave A."/>
            <person name="Chen A."/>
            <person name="Janssen B.J."/>
            <person name="Plunkett B."/>
            <person name="Ampomah-Dwamena C."/>
            <person name="Voogd C."/>
            <person name="Leif D."/>
            <person name="Lafferty D."/>
            <person name="Souleyre E.J.F."/>
            <person name="Varkonyi-Gasic E."/>
            <person name="Gambi F."/>
            <person name="Hanley J."/>
            <person name="Yao J.L."/>
            <person name="Cheung J."/>
            <person name="David K.M."/>
            <person name="Warren B."/>
            <person name="Marsh K."/>
            <person name="Snowden K.C."/>
            <person name="Lin-Wang K."/>
            <person name="Brian L."/>
            <person name="Martinez-Sanchez M."/>
            <person name="Wang M."/>
            <person name="Ileperuma N."/>
            <person name="Macnee N."/>
            <person name="Campin R."/>
            <person name="McAtee P."/>
            <person name="Drummond R.S.M."/>
            <person name="Espley R.V."/>
            <person name="Ireland H.S."/>
            <person name="Wu R."/>
            <person name="Atkinson R.G."/>
            <person name="Karunairetnam S."/>
            <person name="Bulley S."/>
            <person name="Chunkath S."/>
            <person name="Hanley Z."/>
            <person name="Storey R."/>
            <person name="Thrimawithana A.H."/>
            <person name="Thomson S."/>
            <person name="David C."/>
            <person name="Testolin R."/>
            <person name="Huang H."/>
            <person name="Hellens R.P."/>
            <person name="Schaffer R.J."/>
        </authorList>
    </citation>
    <scope>NUCLEOTIDE SEQUENCE [LARGE SCALE GENOMIC DNA]</scope>
    <source>
        <strain evidence="3">cv. Red5</strain>
    </source>
</reference>
<dbReference type="InterPro" id="IPR007612">
    <property type="entry name" value="LOR"/>
</dbReference>
<name>A0A2R6QZ60_ACTCC</name>
<dbReference type="PANTHER" id="PTHR31087">
    <property type="match status" value="1"/>
</dbReference>
<evidence type="ECO:0000313" key="2">
    <source>
        <dbReference type="EMBL" id="PSS17678.1"/>
    </source>
</evidence>
<gene>
    <name evidence="2" type="ORF">CEY00_Acc00067</name>
</gene>
<dbReference type="AlphaFoldDB" id="A0A2R6QZ60"/>
<dbReference type="InterPro" id="IPR038595">
    <property type="entry name" value="LOR_sf"/>
</dbReference>
<comment type="similarity">
    <text evidence="1">Belongs to the LOR family.</text>
</comment>
<dbReference type="InterPro" id="IPR025659">
    <property type="entry name" value="Tubby-like_C"/>
</dbReference>
<dbReference type="OMA" id="EEEQWNF"/>
<accession>A0A2R6QZ60</accession>
<protein>
    <submittedName>
        <fullName evidence="2">Protein LURP-one-related like</fullName>
    </submittedName>
</protein>
<proteinExistence type="inferred from homology"/>
<comment type="caution">
    <text evidence="2">The sequence shown here is derived from an EMBL/GenBank/DDBJ whole genome shotgun (WGS) entry which is preliminary data.</text>
</comment>
<dbReference type="Pfam" id="PF04525">
    <property type="entry name" value="LOR"/>
    <property type="match status" value="1"/>
</dbReference>
<evidence type="ECO:0000256" key="1">
    <source>
        <dbReference type="ARBA" id="ARBA00005437"/>
    </source>
</evidence>
<dbReference type="SUPFAM" id="SSF54518">
    <property type="entry name" value="Tubby C-terminal domain-like"/>
    <property type="match status" value="1"/>
</dbReference>
<keyword evidence="3" id="KW-1185">Reference proteome</keyword>
<dbReference type="STRING" id="1590841.A0A2R6QZ60"/>
<dbReference type="Gene3D" id="2.40.160.200">
    <property type="entry name" value="LURP1-related"/>
    <property type="match status" value="1"/>
</dbReference>
<dbReference type="PANTHER" id="PTHR31087:SF85">
    <property type="entry name" value="PROTEIN LURP-ONE-RELATED 7"/>
    <property type="match status" value="1"/>
</dbReference>
<dbReference type="OrthoDB" id="97518at2759"/>
<dbReference type="Gramene" id="PSS17678">
    <property type="protein sequence ID" value="PSS17678"/>
    <property type="gene ID" value="CEY00_Acc00067"/>
</dbReference>
<dbReference type="EMBL" id="NKQK01000011">
    <property type="protein sequence ID" value="PSS17678.1"/>
    <property type="molecule type" value="Genomic_DNA"/>
</dbReference>
<dbReference type="Proteomes" id="UP000241394">
    <property type="component" value="Chromosome LG11"/>
</dbReference>
<sequence length="164" mass="18348">MGQGKFIVTDTKGNLLFKVKKSHFKVHDQRVLIDAAGNHIVTLKEKMMTAHNRWEVCNGDSSSSKNIVFSAKTSHVIQLKTKLQVFLANNVNEDICDFRVEGSWTESSCVIYAGESSTIIAQMHKKHSVGSLVLGKDKFMVSVYPHVDYAFIVALIVILDEINH</sequence>
<reference evidence="2 3" key="1">
    <citation type="submission" date="2017-07" db="EMBL/GenBank/DDBJ databases">
        <title>An improved, manually edited Actinidia chinensis var. chinensis (kiwifruit) genome highlights the challenges associated with draft genomes and gene prediction in plants.</title>
        <authorList>
            <person name="Pilkington S."/>
            <person name="Crowhurst R."/>
            <person name="Hilario E."/>
            <person name="Nardozza S."/>
            <person name="Fraser L."/>
            <person name="Peng Y."/>
            <person name="Gunaseelan K."/>
            <person name="Simpson R."/>
            <person name="Tahir J."/>
            <person name="Deroles S."/>
            <person name="Templeton K."/>
            <person name="Luo Z."/>
            <person name="Davy M."/>
            <person name="Cheng C."/>
            <person name="Mcneilage M."/>
            <person name="Scaglione D."/>
            <person name="Liu Y."/>
            <person name="Zhang Q."/>
            <person name="Datson P."/>
            <person name="De Silva N."/>
            <person name="Gardiner S."/>
            <person name="Bassett H."/>
            <person name="Chagne D."/>
            <person name="Mccallum J."/>
            <person name="Dzierzon H."/>
            <person name="Deng C."/>
            <person name="Wang Y.-Y."/>
            <person name="Barron N."/>
            <person name="Manako K."/>
            <person name="Bowen J."/>
            <person name="Foster T."/>
            <person name="Erridge Z."/>
            <person name="Tiffin H."/>
            <person name="Waite C."/>
            <person name="Davies K."/>
            <person name="Grierson E."/>
            <person name="Laing W."/>
            <person name="Kirk R."/>
            <person name="Chen X."/>
            <person name="Wood M."/>
            <person name="Montefiori M."/>
            <person name="Brummell D."/>
            <person name="Schwinn K."/>
            <person name="Catanach A."/>
            <person name="Fullerton C."/>
            <person name="Li D."/>
            <person name="Meiyalaghan S."/>
            <person name="Nieuwenhuizen N."/>
            <person name="Read N."/>
            <person name="Prakash R."/>
            <person name="Hunter D."/>
            <person name="Zhang H."/>
            <person name="Mckenzie M."/>
            <person name="Knabel M."/>
            <person name="Harris A."/>
            <person name="Allan A."/>
            <person name="Chen A."/>
            <person name="Janssen B."/>
            <person name="Plunkett B."/>
            <person name="Dwamena C."/>
            <person name="Voogd C."/>
            <person name="Leif D."/>
            <person name="Lafferty D."/>
            <person name="Souleyre E."/>
            <person name="Varkonyi-Gasic E."/>
            <person name="Gambi F."/>
            <person name="Hanley J."/>
            <person name="Yao J.-L."/>
            <person name="Cheung J."/>
            <person name="David K."/>
            <person name="Warren B."/>
            <person name="Marsh K."/>
            <person name="Snowden K."/>
            <person name="Lin-Wang K."/>
            <person name="Brian L."/>
            <person name="Martinez-Sanchez M."/>
            <person name="Wang M."/>
            <person name="Ileperuma N."/>
            <person name="Macnee N."/>
            <person name="Campin R."/>
            <person name="Mcatee P."/>
            <person name="Drummond R."/>
            <person name="Espley R."/>
            <person name="Ireland H."/>
            <person name="Wu R."/>
            <person name="Atkinson R."/>
            <person name="Karunairetnam S."/>
            <person name="Bulley S."/>
            <person name="Chunkath S."/>
            <person name="Hanley Z."/>
            <person name="Storey R."/>
            <person name="Thrimawithana A."/>
            <person name="Thomson S."/>
            <person name="David C."/>
            <person name="Testolin R."/>
        </authorList>
    </citation>
    <scope>NUCLEOTIDE SEQUENCE [LARGE SCALE GENOMIC DNA]</scope>
    <source>
        <strain evidence="3">cv. Red5</strain>
        <tissue evidence="2">Young leaf</tissue>
    </source>
</reference>
<dbReference type="InParanoid" id="A0A2R6QZ60"/>